<dbReference type="CDD" id="cd03741">
    <property type="entry name" value="SOCS_SOCS7"/>
    <property type="match status" value="1"/>
</dbReference>
<evidence type="ECO:0000256" key="1">
    <source>
        <dbReference type="ARBA" id="ARBA00022604"/>
    </source>
</evidence>
<dbReference type="FunFam" id="1.10.750.20:FF:000002">
    <property type="entry name" value="Suppressor of cytokine signaling 2"/>
    <property type="match status" value="1"/>
</dbReference>
<dbReference type="Gene3D" id="1.10.750.20">
    <property type="entry name" value="SOCS box"/>
    <property type="match status" value="1"/>
</dbReference>
<sequence>MNEKKYKLKNSAGKAADDTLDCHLGQHDASETYLLKIKTWSPGKRSQCFVTLYRHTKSNISTIQRNSSTLRTRLSCSHNSLTDSIKNKADDSVFITQAMSHDALDDNKILDFYNVPIDSDIYTTPIDLIRNTYNAETAFYRNRTEASQRNSWNNLLNYSEQISSIHERKASGKPQIILESRKSAKAVDKQAGDNKADSCKRNTITNEIRAQCKKSNFSVNLKQKFCNIFRVSRQQHHKPFLGSKRTLVASRTKENVVCIKEKNESAFGKKLNTPRKLPPLPSNESDLRYLMGDTSDQKKKSGERNSSMDFTASIEKVQEFGWYWGPITSEGAEKILSNEPDGSFLVRDSSDDHYIFSLTFKLNGTVRHVRIDQDQGSFSFGSCAKFKSRTIMEFIENAVEHSRSGRYLFFLHRRPEYGPMRVQLTKPVSRFKHVQSLQHICRFVIHKTIKRKDLIQALPLPRRVLDYLCYKNCLSERTEADLLNSLEKPNIVLR</sequence>
<dbReference type="PANTHER" id="PTHR10155">
    <property type="entry name" value="PHOSPHATIDYLINOSITOL 3-KINASE REGULATORY SUBUNIT"/>
    <property type="match status" value="1"/>
</dbReference>
<accession>A0A182N0H0</accession>
<dbReference type="InterPro" id="IPR001496">
    <property type="entry name" value="SOCS_box"/>
</dbReference>
<keyword evidence="4 6" id="KW-0727">SH2 domain</keyword>
<dbReference type="GO" id="GO:0035556">
    <property type="term" value="P:intracellular signal transduction"/>
    <property type="evidence" value="ECO:0007669"/>
    <property type="project" value="InterPro"/>
</dbReference>
<name>A0A182N0H0_9DIPT</name>
<dbReference type="SMART" id="SM00252">
    <property type="entry name" value="SH2"/>
    <property type="match status" value="1"/>
</dbReference>
<dbReference type="SUPFAM" id="SSF158235">
    <property type="entry name" value="SOCS box-like"/>
    <property type="match status" value="1"/>
</dbReference>
<dbReference type="PANTHER" id="PTHR10155:SF5">
    <property type="entry name" value="SUPPRESSOR OF CYTOKINE SIGNALING 7"/>
    <property type="match status" value="1"/>
</dbReference>
<evidence type="ECO:0008006" key="12">
    <source>
        <dbReference type="Google" id="ProtNLM"/>
    </source>
</evidence>
<evidence type="ECO:0000313" key="10">
    <source>
        <dbReference type="EnsemblMetazoa" id="ADIR001125-PA"/>
    </source>
</evidence>
<dbReference type="Proteomes" id="UP000075884">
    <property type="component" value="Unassembled WGS sequence"/>
</dbReference>
<evidence type="ECO:0000256" key="2">
    <source>
        <dbReference type="ARBA" id="ARBA00022700"/>
    </source>
</evidence>
<evidence type="ECO:0000256" key="7">
    <source>
        <dbReference type="SAM" id="MobiDB-lite"/>
    </source>
</evidence>
<dbReference type="GO" id="GO:0046935">
    <property type="term" value="F:1-phosphatidylinositol-3-kinase regulator activity"/>
    <property type="evidence" value="ECO:0007669"/>
    <property type="project" value="TreeGrafter"/>
</dbReference>
<dbReference type="GO" id="GO:0005942">
    <property type="term" value="C:phosphatidylinositol 3-kinase complex"/>
    <property type="evidence" value="ECO:0007669"/>
    <property type="project" value="TreeGrafter"/>
</dbReference>
<evidence type="ECO:0000259" key="9">
    <source>
        <dbReference type="PROSITE" id="PS50225"/>
    </source>
</evidence>
<evidence type="ECO:0000256" key="5">
    <source>
        <dbReference type="ARBA" id="ARBA00043952"/>
    </source>
</evidence>
<protein>
    <recommendedName>
        <fullName evidence="12">Suppressor of cytokine signaling 7</fullName>
    </recommendedName>
</protein>
<dbReference type="SMART" id="SM00969">
    <property type="entry name" value="SOCS_box"/>
    <property type="match status" value="1"/>
</dbReference>
<dbReference type="SUPFAM" id="SSF55550">
    <property type="entry name" value="SH2 domain"/>
    <property type="match status" value="1"/>
</dbReference>
<keyword evidence="1" id="KW-0341">Growth regulation</keyword>
<feature type="domain" description="SOCS box" evidence="9">
    <location>
        <begin position="423"/>
        <end position="468"/>
    </location>
</feature>
<dbReference type="STRING" id="7168.A0A182N0H0"/>
<evidence type="ECO:0000313" key="11">
    <source>
        <dbReference type="Proteomes" id="UP000075884"/>
    </source>
</evidence>
<proteinExistence type="predicted"/>
<dbReference type="Gene3D" id="3.30.505.10">
    <property type="entry name" value="SH2 domain"/>
    <property type="match status" value="1"/>
</dbReference>
<feature type="region of interest" description="Disordered" evidence="7">
    <location>
        <begin position="269"/>
        <end position="288"/>
    </location>
</feature>
<organism evidence="10 11">
    <name type="scientific">Anopheles dirus</name>
    <dbReference type="NCBI Taxonomy" id="7168"/>
    <lineage>
        <taxon>Eukaryota</taxon>
        <taxon>Metazoa</taxon>
        <taxon>Ecdysozoa</taxon>
        <taxon>Arthropoda</taxon>
        <taxon>Hexapoda</taxon>
        <taxon>Insecta</taxon>
        <taxon>Pterygota</taxon>
        <taxon>Neoptera</taxon>
        <taxon>Endopterygota</taxon>
        <taxon>Diptera</taxon>
        <taxon>Nematocera</taxon>
        <taxon>Culicoidea</taxon>
        <taxon>Culicidae</taxon>
        <taxon>Anophelinae</taxon>
        <taxon>Anopheles</taxon>
    </lineage>
</organism>
<evidence type="ECO:0000256" key="6">
    <source>
        <dbReference type="PROSITE-ProRule" id="PRU00191"/>
    </source>
</evidence>
<dbReference type="InterPro" id="IPR036036">
    <property type="entry name" value="SOCS_box-like_dom_sf"/>
</dbReference>
<dbReference type="Pfam" id="PF00017">
    <property type="entry name" value="SH2"/>
    <property type="match status" value="1"/>
</dbReference>
<reference evidence="10" key="2">
    <citation type="submission" date="2020-05" db="UniProtKB">
        <authorList>
            <consortium name="EnsemblMetazoa"/>
        </authorList>
    </citation>
    <scope>IDENTIFICATION</scope>
    <source>
        <strain evidence="10">WRAIR2</strain>
    </source>
</reference>
<dbReference type="InterPro" id="IPR037346">
    <property type="entry name" value="SOCS7_SOCS"/>
</dbReference>
<evidence type="ECO:0000259" key="8">
    <source>
        <dbReference type="PROSITE" id="PS50001"/>
    </source>
</evidence>
<dbReference type="VEuPathDB" id="VectorBase:ADIR001125"/>
<dbReference type="PROSITE" id="PS50001">
    <property type="entry name" value="SH2"/>
    <property type="match status" value="1"/>
</dbReference>
<evidence type="ECO:0000256" key="4">
    <source>
        <dbReference type="ARBA" id="ARBA00022999"/>
    </source>
</evidence>
<dbReference type="CDD" id="cd10388">
    <property type="entry name" value="SH2_SOCS7"/>
    <property type="match status" value="1"/>
</dbReference>
<dbReference type="GO" id="GO:0046854">
    <property type="term" value="P:phosphatidylinositol phosphate biosynthetic process"/>
    <property type="evidence" value="ECO:0007669"/>
    <property type="project" value="TreeGrafter"/>
</dbReference>
<dbReference type="InterPro" id="IPR000980">
    <property type="entry name" value="SH2"/>
</dbReference>
<keyword evidence="3" id="KW-0833">Ubl conjugation pathway</keyword>
<evidence type="ECO:0000256" key="3">
    <source>
        <dbReference type="ARBA" id="ARBA00022786"/>
    </source>
</evidence>
<dbReference type="AlphaFoldDB" id="A0A182N0H0"/>
<feature type="domain" description="SH2" evidence="8">
    <location>
        <begin position="322"/>
        <end position="428"/>
    </location>
</feature>
<comment type="pathway">
    <text evidence="5">Protein modification.</text>
</comment>
<dbReference type="PROSITE" id="PS50225">
    <property type="entry name" value="SOCS"/>
    <property type="match status" value="1"/>
</dbReference>
<dbReference type="InterPro" id="IPR035866">
    <property type="entry name" value="SOCS7_SH2"/>
</dbReference>
<dbReference type="SMART" id="SM00253">
    <property type="entry name" value="SOCS"/>
    <property type="match status" value="1"/>
</dbReference>
<keyword evidence="11" id="KW-1185">Reference proteome</keyword>
<dbReference type="InterPro" id="IPR036860">
    <property type="entry name" value="SH2_dom_sf"/>
</dbReference>
<keyword evidence="2" id="KW-0734">Signal transduction inhibitor</keyword>
<reference evidence="11" key="1">
    <citation type="submission" date="2013-03" db="EMBL/GenBank/DDBJ databases">
        <title>The Genome Sequence of Anopheles dirus WRAIR2.</title>
        <authorList>
            <consortium name="The Broad Institute Genomics Platform"/>
            <person name="Neafsey D.E."/>
            <person name="Walton C."/>
            <person name="Walker B."/>
            <person name="Young S.K."/>
            <person name="Zeng Q."/>
            <person name="Gargeya S."/>
            <person name="Fitzgerald M."/>
            <person name="Haas B."/>
            <person name="Abouelleil A."/>
            <person name="Allen A.W."/>
            <person name="Alvarado L."/>
            <person name="Arachchi H.M."/>
            <person name="Berlin A.M."/>
            <person name="Chapman S.B."/>
            <person name="Gainer-Dewar J."/>
            <person name="Goldberg J."/>
            <person name="Griggs A."/>
            <person name="Gujja S."/>
            <person name="Hansen M."/>
            <person name="Howarth C."/>
            <person name="Imamovic A."/>
            <person name="Ireland A."/>
            <person name="Larimer J."/>
            <person name="McCowan C."/>
            <person name="Murphy C."/>
            <person name="Pearson M."/>
            <person name="Poon T.W."/>
            <person name="Priest M."/>
            <person name="Roberts A."/>
            <person name="Saif S."/>
            <person name="Shea T."/>
            <person name="Sisk P."/>
            <person name="Sykes S."/>
            <person name="Wortman J."/>
            <person name="Nusbaum C."/>
            <person name="Birren B."/>
        </authorList>
    </citation>
    <scope>NUCLEOTIDE SEQUENCE [LARGE SCALE GENOMIC DNA]</scope>
    <source>
        <strain evidence="11">WRAIR2</strain>
    </source>
</reference>
<dbReference type="EnsemblMetazoa" id="ADIR001125-RA">
    <property type="protein sequence ID" value="ADIR001125-PA"/>
    <property type="gene ID" value="ADIR001125"/>
</dbReference>
<dbReference type="GO" id="GO:0009968">
    <property type="term" value="P:negative regulation of signal transduction"/>
    <property type="evidence" value="ECO:0007669"/>
    <property type="project" value="UniProtKB-KW"/>
</dbReference>
<dbReference type="Pfam" id="PF07525">
    <property type="entry name" value="SOCS_box"/>
    <property type="match status" value="1"/>
</dbReference>